<keyword evidence="4 9" id="KW-0808">Transferase</keyword>
<keyword evidence="6 9" id="KW-0235">DNA replication</keyword>
<dbReference type="PANTHER" id="PTHR30478">
    <property type="entry name" value="DNA POLYMERASE III SUBUNIT BETA"/>
    <property type="match status" value="1"/>
</dbReference>
<evidence type="ECO:0000259" key="10">
    <source>
        <dbReference type="Pfam" id="PF00712"/>
    </source>
</evidence>
<dbReference type="Proteomes" id="UP000231469">
    <property type="component" value="Unassembled WGS sequence"/>
</dbReference>
<evidence type="ECO:0000256" key="1">
    <source>
        <dbReference type="ARBA" id="ARBA00004496"/>
    </source>
</evidence>
<reference evidence="14" key="1">
    <citation type="submission" date="2017-09" db="EMBL/GenBank/DDBJ databases">
        <title>Depth-based differentiation of microbial function through sediment-hosted aquifers and enrichment of novel symbionts in the deep terrestrial subsurface.</title>
        <authorList>
            <person name="Probst A.J."/>
            <person name="Ladd B."/>
            <person name="Jarett J.K."/>
            <person name="Geller-Mcgrath D.E."/>
            <person name="Sieber C.M.K."/>
            <person name="Emerson J.B."/>
            <person name="Anantharaman K."/>
            <person name="Thomas B.C."/>
            <person name="Malmstrom R."/>
            <person name="Stieglmeier M."/>
            <person name="Klingl A."/>
            <person name="Woyke T."/>
            <person name="Ryan C.M."/>
            <person name="Banfield J.F."/>
        </authorList>
    </citation>
    <scope>NUCLEOTIDE SEQUENCE [LARGE SCALE GENOMIC DNA]</scope>
</reference>
<dbReference type="SMART" id="SM00480">
    <property type="entry name" value="POL3Bc"/>
    <property type="match status" value="1"/>
</dbReference>
<sequence>MKIEILKDNLKRGLEIVEKIAKKNLTLPVLSNVLLSCEGNFLRLDTTNLETSISWWVLAKIEEGGKIAIPAAFFSSLINLLKEERIYLRSQGKNLILETKNQTTQIQGIDPEEFPIIPKIEKEEIVRISNQKLLEALGQIIEIPSISQIRPEISGIYFSFKKDLLKIVGTDSFRLAEKTIGLKGKIKKEVSFILPQDAVRELINILSREEGYVVIYFSPNQILFENIKEETSHTQVQILSRLIEGEYPKYQEIIPKKYKTQIISKKDDLQNQLKQAGLFSGKISEVKLAVQPEDNRLKIYSESPEIGKNEAYLPVKIKGEAIEISFNYKFLILGLQNIRSSEVIFELNGEEGPGVLKPVGDESYIYISMPIKLS</sequence>
<evidence type="ECO:0000256" key="3">
    <source>
        <dbReference type="ARBA" id="ARBA00022490"/>
    </source>
</evidence>
<keyword evidence="3 9" id="KW-0963">Cytoplasm</keyword>
<dbReference type="InterPro" id="IPR046938">
    <property type="entry name" value="DNA_clamp_sf"/>
</dbReference>
<evidence type="ECO:0000256" key="8">
    <source>
        <dbReference type="ARBA" id="ARBA00023125"/>
    </source>
</evidence>
<dbReference type="CDD" id="cd00140">
    <property type="entry name" value="beta_clamp"/>
    <property type="match status" value="1"/>
</dbReference>
<dbReference type="InterPro" id="IPR022634">
    <property type="entry name" value="DNA_polIII_beta_N"/>
</dbReference>
<dbReference type="GO" id="GO:0009360">
    <property type="term" value="C:DNA polymerase III complex"/>
    <property type="evidence" value="ECO:0007669"/>
    <property type="project" value="InterPro"/>
</dbReference>
<comment type="similarity">
    <text evidence="2 9">Belongs to the beta sliding clamp family.</text>
</comment>
<dbReference type="AlphaFoldDB" id="A0A2M7VK62"/>
<dbReference type="GO" id="GO:0008408">
    <property type="term" value="F:3'-5' exonuclease activity"/>
    <property type="evidence" value="ECO:0007669"/>
    <property type="project" value="InterPro"/>
</dbReference>
<dbReference type="GO" id="GO:0003887">
    <property type="term" value="F:DNA-directed DNA polymerase activity"/>
    <property type="evidence" value="ECO:0007669"/>
    <property type="project" value="UniProtKB-UniRule"/>
</dbReference>
<dbReference type="GO" id="GO:0005737">
    <property type="term" value="C:cytoplasm"/>
    <property type="evidence" value="ECO:0007669"/>
    <property type="project" value="UniProtKB-SubCell"/>
</dbReference>
<keyword evidence="7 9" id="KW-0239">DNA-directed DNA polymerase</keyword>
<evidence type="ECO:0000256" key="4">
    <source>
        <dbReference type="ARBA" id="ARBA00022679"/>
    </source>
</evidence>
<evidence type="ECO:0000256" key="2">
    <source>
        <dbReference type="ARBA" id="ARBA00010752"/>
    </source>
</evidence>
<evidence type="ECO:0000256" key="7">
    <source>
        <dbReference type="ARBA" id="ARBA00022932"/>
    </source>
</evidence>
<dbReference type="InterPro" id="IPR001001">
    <property type="entry name" value="DNA_polIII_beta"/>
</dbReference>
<dbReference type="InterPro" id="IPR022635">
    <property type="entry name" value="DNA_polIII_beta_C"/>
</dbReference>
<protein>
    <recommendedName>
        <fullName evidence="9">Beta sliding clamp</fullName>
    </recommendedName>
</protein>
<proteinExistence type="inferred from homology"/>
<keyword evidence="5 9" id="KW-0548">Nucleotidyltransferase</keyword>
<evidence type="ECO:0000313" key="13">
    <source>
        <dbReference type="EMBL" id="PJA02193.1"/>
    </source>
</evidence>
<evidence type="ECO:0000259" key="12">
    <source>
        <dbReference type="Pfam" id="PF02768"/>
    </source>
</evidence>
<gene>
    <name evidence="13" type="primary">dnaN</name>
    <name evidence="13" type="ORF">COX73_02055</name>
</gene>
<dbReference type="NCBIfam" id="TIGR00663">
    <property type="entry name" value="dnan"/>
    <property type="match status" value="1"/>
</dbReference>
<evidence type="ECO:0000256" key="5">
    <source>
        <dbReference type="ARBA" id="ARBA00022695"/>
    </source>
</evidence>
<dbReference type="Gene3D" id="3.70.10.10">
    <property type="match status" value="1"/>
</dbReference>
<feature type="domain" description="DNA polymerase III beta sliding clamp N-terminal" evidence="10">
    <location>
        <begin position="1"/>
        <end position="118"/>
    </location>
</feature>
<dbReference type="Pfam" id="PF00712">
    <property type="entry name" value="DNA_pol3_beta"/>
    <property type="match status" value="1"/>
</dbReference>
<comment type="subunit">
    <text evidence="9">Forms a ring-shaped head-to-tail homodimer around DNA.</text>
</comment>
<name>A0A2M7VK62_9BACT</name>
<feature type="domain" description="DNA polymerase III beta sliding clamp central" evidence="11">
    <location>
        <begin position="133"/>
        <end position="249"/>
    </location>
</feature>
<dbReference type="PIRSF" id="PIRSF000804">
    <property type="entry name" value="DNA_pol_III_b"/>
    <property type="match status" value="1"/>
</dbReference>
<comment type="function">
    <text evidence="9">Confers DNA tethering and processivity to DNA polymerases and other proteins. Acts as a clamp, forming a ring around DNA (a reaction catalyzed by the clamp-loading complex) which diffuses in an ATP-independent manner freely and bidirectionally along dsDNA. Initially characterized for its ability to contact the catalytic subunit of DNA polymerase III (Pol III), a complex, multichain enzyme responsible for most of the replicative synthesis in bacteria; Pol III exhibits 3'-5' exonuclease proofreading activity. The beta chain is required for initiation of replication as well as for processivity of DNA replication.</text>
</comment>
<dbReference type="Pfam" id="PF02768">
    <property type="entry name" value="DNA_pol3_beta_3"/>
    <property type="match status" value="1"/>
</dbReference>
<feature type="domain" description="DNA polymerase III beta sliding clamp C-terminal" evidence="12">
    <location>
        <begin position="252"/>
        <end position="371"/>
    </location>
</feature>
<dbReference type="EMBL" id="PFPS01000085">
    <property type="protein sequence ID" value="PJA02193.1"/>
    <property type="molecule type" value="Genomic_DNA"/>
</dbReference>
<dbReference type="SUPFAM" id="SSF55979">
    <property type="entry name" value="DNA clamp"/>
    <property type="match status" value="3"/>
</dbReference>
<dbReference type="GO" id="GO:0003677">
    <property type="term" value="F:DNA binding"/>
    <property type="evidence" value="ECO:0007669"/>
    <property type="project" value="UniProtKB-UniRule"/>
</dbReference>
<evidence type="ECO:0000313" key="14">
    <source>
        <dbReference type="Proteomes" id="UP000231469"/>
    </source>
</evidence>
<dbReference type="InterPro" id="IPR022637">
    <property type="entry name" value="DNA_polIII_beta_cen"/>
</dbReference>
<comment type="subcellular location">
    <subcellularLocation>
        <location evidence="1 9">Cytoplasm</location>
    </subcellularLocation>
</comment>
<keyword evidence="8" id="KW-0238">DNA-binding</keyword>
<organism evidence="13 14">
    <name type="scientific">bacterium (Candidatus Gribaldobacteria) CG_4_10_14_0_2_um_filter_36_18</name>
    <dbReference type="NCBI Taxonomy" id="2014264"/>
    <lineage>
        <taxon>Bacteria</taxon>
        <taxon>Candidatus Gribaldobacteria</taxon>
    </lineage>
</organism>
<evidence type="ECO:0000259" key="11">
    <source>
        <dbReference type="Pfam" id="PF02767"/>
    </source>
</evidence>
<comment type="caution">
    <text evidence="13">The sequence shown here is derived from an EMBL/GenBank/DDBJ whole genome shotgun (WGS) entry which is preliminary data.</text>
</comment>
<dbReference type="Pfam" id="PF02767">
    <property type="entry name" value="DNA_pol3_beta_2"/>
    <property type="match status" value="1"/>
</dbReference>
<dbReference type="PANTHER" id="PTHR30478:SF0">
    <property type="entry name" value="BETA SLIDING CLAMP"/>
    <property type="match status" value="1"/>
</dbReference>
<accession>A0A2M7VK62</accession>
<evidence type="ECO:0000256" key="9">
    <source>
        <dbReference type="PIRNR" id="PIRNR000804"/>
    </source>
</evidence>
<dbReference type="GO" id="GO:0006271">
    <property type="term" value="P:DNA strand elongation involved in DNA replication"/>
    <property type="evidence" value="ECO:0007669"/>
    <property type="project" value="TreeGrafter"/>
</dbReference>
<dbReference type="Gene3D" id="3.10.150.10">
    <property type="entry name" value="DNA Polymerase III, subunit A, domain 2"/>
    <property type="match status" value="1"/>
</dbReference>
<evidence type="ECO:0000256" key="6">
    <source>
        <dbReference type="ARBA" id="ARBA00022705"/>
    </source>
</evidence>